<dbReference type="Ensembl" id="ENSACLT00000021655.2">
    <property type="protein sequence ID" value="ENSACLP00000021166.1"/>
    <property type="gene ID" value="ENSACLG00000014362.2"/>
</dbReference>
<dbReference type="FunFam" id="1.20.120.1630:FF:000002">
    <property type="entry name" value="Steroid 5 alpha-reductase 1"/>
    <property type="match status" value="1"/>
</dbReference>
<reference evidence="21" key="2">
    <citation type="submission" date="2023-03" db="EMBL/GenBank/DDBJ databases">
        <authorList>
            <consortium name="Wellcome Sanger Institute Data Sharing"/>
        </authorList>
    </citation>
    <scope>NUCLEOTIDE SEQUENCE [LARGE SCALE GENOMIC DNA]</scope>
</reference>
<evidence type="ECO:0000256" key="7">
    <source>
        <dbReference type="ARBA" id="ARBA00022848"/>
    </source>
</evidence>
<dbReference type="OMA" id="PHYALEW"/>
<evidence type="ECO:0000256" key="2">
    <source>
        <dbReference type="ARBA" id="ARBA00004477"/>
    </source>
</evidence>
<evidence type="ECO:0000256" key="8">
    <source>
        <dbReference type="ARBA" id="ARBA00022857"/>
    </source>
</evidence>
<evidence type="ECO:0000313" key="21">
    <source>
        <dbReference type="Proteomes" id="UP000265100"/>
    </source>
</evidence>
<keyword evidence="10 18" id="KW-1133">Transmembrane helix</keyword>
<feature type="transmembrane region" description="Helical" evidence="18">
    <location>
        <begin position="92"/>
        <end position="112"/>
    </location>
</feature>
<dbReference type="InterPro" id="IPR001104">
    <property type="entry name" value="3-oxo-5_a-steroid_4-DH_C"/>
</dbReference>
<comment type="catalytic activity">
    <reaction evidence="17">
        <text>17beta-hydroxy-5alpha-androstan-3-one + NADP(+) = testosterone + NADPH + H(+)</text>
        <dbReference type="Rhea" id="RHEA:50820"/>
        <dbReference type="ChEBI" id="CHEBI:15378"/>
        <dbReference type="ChEBI" id="CHEBI:16330"/>
        <dbReference type="ChEBI" id="CHEBI:17347"/>
        <dbReference type="ChEBI" id="CHEBI:57783"/>
        <dbReference type="ChEBI" id="CHEBI:58349"/>
        <dbReference type="EC" id="1.3.1.22"/>
    </reaction>
    <physiologicalReaction direction="right-to-left" evidence="17">
        <dbReference type="Rhea" id="RHEA:50822"/>
    </physiologicalReaction>
</comment>
<evidence type="ECO:0000256" key="13">
    <source>
        <dbReference type="ARBA" id="ARBA00023136"/>
    </source>
</evidence>
<dbReference type="EC" id="1.3.1.22" evidence="18"/>
<keyword evidence="11" id="KW-0560">Oxidoreductase</keyword>
<feature type="transmembrane region" description="Helical" evidence="18">
    <location>
        <begin position="118"/>
        <end position="135"/>
    </location>
</feature>
<dbReference type="GeneTree" id="ENSGT00950000182886"/>
<evidence type="ECO:0000256" key="17">
    <source>
        <dbReference type="ARBA" id="ARBA00049397"/>
    </source>
</evidence>
<keyword evidence="13 18" id="KW-0472">Membrane</keyword>
<dbReference type="GO" id="GO:0030154">
    <property type="term" value="P:cell differentiation"/>
    <property type="evidence" value="ECO:0007669"/>
    <property type="project" value="UniProtKB-KW"/>
</dbReference>
<comment type="catalytic activity">
    <reaction evidence="18">
        <text>a 3-oxo-5alpha-steroid + NADP(+) = a 3-oxo-Delta(4)-steroid + NADPH + H(+)</text>
        <dbReference type="Rhea" id="RHEA:54384"/>
        <dbReference type="ChEBI" id="CHEBI:13601"/>
        <dbReference type="ChEBI" id="CHEBI:15378"/>
        <dbReference type="ChEBI" id="CHEBI:47909"/>
        <dbReference type="ChEBI" id="CHEBI:57783"/>
        <dbReference type="ChEBI" id="CHEBI:58349"/>
        <dbReference type="EC" id="1.3.1.22"/>
    </reaction>
</comment>
<evidence type="ECO:0000256" key="11">
    <source>
        <dbReference type="ARBA" id="ARBA00023002"/>
    </source>
</evidence>
<proteinExistence type="inferred from homology"/>
<feature type="transmembrane region" description="Helical" evidence="18">
    <location>
        <begin position="59"/>
        <end position="80"/>
    </location>
</feature>
<keyword evidence="8" id="KW-0521">NADP</keyword>
<dbReference type="RefSeq" id="XP_026012755.1">
    <property type="nucleotide sequence ID" value="XM_026156970.1"/>
</dbReference>
<evidence type="ECO:0000313" key="20">
    <source>
        <dbReference type="Ensembl" id="ENSACLP00000021166.1"/>
    </source>
</evidence>
<keyword evidence="5" id="KW-0221">Differentiation</keyword>
<evidence type="ECO:0000256" key="6">
    <source>
        <dbReference type="ARBA" id="ARBA00022824"/>
    </source>
</evidence>
<dbReference type="RefSeq" id="XP_026012754.1">
    <property type="nucleotide sequence ID" value="XM_026156969.1"/>
</dbReference>
<feature type="transmembrane region" description="Helical" evidence="18">
    <location>
        <begin position="147"/>
        <end position="170"/>
    </location>
</feature>
<dbReference type="GO" id="GO:0005789">
    <property type="term" value="C:endoplasmic reticulum membrane"/>
    <property type="evidence" value="ECO:0007669"/>
    <property type="project" value="UniProtKB-SubCell"/>
</dbReference>
<dbReference type="GeneID" id="113015058"/>
<reference evidence="20 21" key="1">
    <citation type="submission" date="2018-05" db="EMBL/GenBank/DDBJ databases">
        <authorList>
            <person name="Datahose"/>
        </authorList>
    </citation>
    <scope>NUCLEOTIDE SEQUENCE</scope>
</reference>
<dbReference type="AlphaFoldDB" id="A0A3P8PVT4"/>
<dbReference type="PIRSF" id="PIRSF015596">
    <property type="entry name" value="5_alpha-SR2"/>
    <property type="match status" value="1"/>
</dbReference>
<evidence type="ECO:0000256" key="3">
    <source>
        <dbReference type="ARBA" id="ARBA00007742"/>
    </source>
</evidence>
<dbReference type="GO" id="GO:0007548">
    <property type="term" value="P:sex differentiation"/>
    <property type="evidence" value="ECO:0007669"/>
    <property type="project" value="UniProtKB-KW"/>
</dbReference>
<keyword evidence="21" id="KW-1185">Reference proteome</keyword>
<keyword evidence="4 18" id="KW-0812">Transmembrane</keyword>
<evidence type="ECO:0000256" key="4">
    <source>
        <dbReference type="ARBA" id="ARBA00022692"/>
    </source>
</evidence>
<evidence type="ECO:0000256" key="1">
    <source>
        <dbReference type="ARBA" id="ARBA00004154"/>
    </source>
</evidence>
<dbReference type="Pfam" id="PF02544">
    <property type="entry name" value="Steroid_dh"/>
    <property type="match status" value="1"/>
</dbReference>
<evidence type="ECO:0000256" key="12">
    <source>
        <dbReference type="ARBA" id="ARBA00023098"/>
    </source>
</evidence>
<comment type="function">
    <text evidence="14 18">Converts testosterone into 5-alpha-dihydrotestosterone and progesterone or corticosterone into their corresponding 5-alpha-3-oxosteroids. It plays a central role in sexual differentiation and androgen physiology.</text>
</comment>
<dbReference type="GO" id="GO:0006702">
    <property type="term" value="P:androgen biosynthetic process"/>
    <property type="evidence" value="ECO:0007669"/>
    <property type="project" value="UniProtKB-ARBA"/>
</dbReference>
<dbReference type="InterPro" id="IPR039357">
    <property type="entry name" value="SRD5A/TECR"/>
</dbReference>
<keyword evidence="6" id="KW-0256">Endoplasmic reticulum</keyword>
<reference evidence="20" key="4">
    <citation type="submission" date="2025-09" db="UniProtKB">
        <authorList>
            <consortium name="Ensembl"/>
        </authorList>
    </citation>
    <scope>IDENTIFICATION</scope>
</reference>
<evidence type="ECO:0000256" key="18">
    <source>
        <dbReference type="PIRNR" id="PIRNR015596"/>
    </source>
</evidence>
<dbReference type="STRING" id="8154.ENSACLP00000021166"/>
<keyword evidence="9" id="KW-0726">Sexual differentiation</keyword>
<comment type="similarity">
    <text evidence="3 18">Belongs to the steroid 5-alpha reductase family.</text>
</comment>
<dbReference type="GO" id="GO:0047751">
    <property type="term" value="F:3-oxo-5-alpha-steroid 4-dehydrogenase (NADP+) activity"/>
    <property type="evidence" value="ECO:0007669"/>
    <property type="project" value="UniProtKB-EC"/>
</dbReference>
<feature type="transmembrane region" description="Helical" evidence="18">
    <location>
        <begin position="21"/>
        <end position="39"/>
    </location>
</feature>
<reference evidence="20" key="3">
    <citation type="submission" date="2025-08" db="UniProtKB">
        <authorList>
            <consortium name="Ensembl"/>
        </authorList>
    </citation>
    <scope>IDENTIFICATION</scope>
</reference>
<evidence type="ECO:0000256" key="10">
    <source>
        <dbReference type="ARBA" id="ARBA00022989"/>
    </source>
</evidence>
<gene>
    <name evidence="20" type="primary">SRD5A1</name>
</gene>
<dbReference type="Gene3D" id="1.20.120.1630">
    <property type="match status" value="1"/>
</dbReference>
<accession>A0A3P8PVT4</accession>
<dbReference type="Proteomes" id="UP000265100">
    <property type="component" value="Chromosome 22"/>
</dbReference>
<evidence type="ECO:0000256" key="16">
    <source>
        <dbReference type="ARBA" id="ARBA00049166"/>
    </source>
</evidence>
<keyword evidence="12" id="KW-0443">Lipid metabolism</keyword>
<comment type="catalytic activity">
    <reaction evidence="15">
        <text>5alpha-pregnane-3,20-dione + NADP(+) = progesterone + NADPH + H(+)</text>
        <dbReference type="Rhea" id="RHEA:21952"/>
        <dbReference type="ChEBI" id="CHEBI:15378"/>
        <dbReference type="ChEBI" id="CHEBI:17026"/>
        <dbReference type="ChEBI" id="CHEBI:28952"/>
        <dbReference type="ChEBI" id="CHEBI:57783"/>
        <dbReference type="ChEBI" id="CHEBI:58349"/>
        <dbReference type="EC" id="1.3.1.22"/>
    </reaction>
    <physiologicalReaction direction="right-to-left" evidence="15">
        <dbReference type="Rhea" id="RHEA:21954"/>
    </physiologicalReaction>
</comment>
<dbReference type="PANTHER" id="PTHR10556:SF57">
    <property type="entry name" value="3-OXO-5-ALPHA-STEROID 4-DEHYDROGENASE 1"/>
    <property type="match status" value="1"/>
</dbReference>
<feature type="domain" description="3-oxo-5-alpha-steroid 4-dehydrogenase C-terminal" evidence="19">
    <location>
        <begin position="117"/>
        <end position="265"/>
    </location>
</feature>
<evidence type="ECO:0000256" key="9">
    <source>
        <dbReference type="ARBA" id="ARBA00022928"/>
    </source>
</evidence>
<evidence type="ECO:0000259" key="19">
    <source>
        <dbReference type="Pfam" id="PF02544"/>
    </source>
</evidence>
<name>A0A3P8PVT4_ASTCA</name>
<evidence type="ECO:0000256" key="15">
    <source>
        <dbReference type="ARBA" id="ARBA00048292"/>
    </source>
</evidence>
<evidence type="ECO:0000256" key="5">
    <source>
        <dbReference type="ARBA" id="ARBA00022782"/>
    </source>
</evidence>
<protein>
    <recommendedName>
        <fullName evidence="18">3-oxo-5-alpha-steroid 4-dehydrogenase</fullName>
        <ecNumber evidence="18">1.3.1.22</ecNumber>
    </recommendedName>
</protein>
<evidence type="ECO:0000256" key="14">
    <source>
        <dbReference type="ARBA" id="ARBA00037789"/>
    </source>
</evidence>
<sequence length="265" mass="30446">MDALLSLLFSSEEEELYMLDRMAYFMFLMAACTFITLLFENVPYGRYATSKYGFPVNARFAWFVQELPALLLPMCLLLWTSSSKTSLLPNQLLIAMYFLHYVQRACIYPFLIRGGKPTPFASFALAFVFCCYNGFMQIRYLSHYAEYPAYWVTHPCFLIGSVLWFVGWFINVQSDHILRNLRKPGETGYKVPKGGMFEYVSGANFLGEITEWAGFTLAGHSVHSAAFAIFTAVVLASRAVAHHKWYLAKFEDYPKSRKVLIPFLF</sequence>
<dbReference type="Bgee" id="ENSACLG00000014362">
    <property type="expression patterns" value="Expressed in ovary and 6 other cell types or tissues"/>
</dbReference>
<dbReference type="OrthoDB" id="5788137at2759"/>
<comment type="subcellular location">
    <subcellularLocation>
        <location evidence="2">Endoplasmic reticulum membrane</location>
        <topology evidence="2">Multi-pass membrane protein</topology>
    </subcellularLocation>
    <subcellularLocation>
        <location evidence="1">Microsome membrane</location>
        <topology evidence="1">Multi-pass membrane protein</topology>
    </subcellularLocation>
</comment>
<dbReference type="PANTHER" id="PTHR10556">
    <property type="entry name" value="3-OXO-5-ALPHA-STEROID 4-DEHYDROGENASE"/>
    <property type="match status" value="1"/>
</dbReference>
<keyword evidence="7" id="KW-0492">Microsome</keyword>
<organism evidence="20 21">
    <name type="scientific">Astatotilapia calliptera</name>
    <name type="common">Eastern happy</name>
    <name type="synonym">Chromis callipterus</name>
    <dbReference type="NCBI Taxonomy" id="8154"/>
    <lineage>
        <taxon>Eukaryota</taxon>
        <taxon>Metazoa</taxon>
        <taxon>Chordata</taxon>
        <taxon>Craniata</taxon>
        <taxon>Vertebrata</taxon>
        <taxon>Euteleostomi</taxon>
        <taxon>Actinopterygii</taxon>
        <taxon>Neopterygii</taxon>
        <taxon>Teleostei</taxon>
        <taxon>Neoteleostei</taxon>
        <taxon>Acanthomorphata</taxon>
        <taxon>Ovalentaria</taxon>
        <taxon>Cichlomorphae</taxon>
        <taxon>Cichliformes</taxon>
        <taxon>Cichlidae</taxon>
        <taxon>African cichlids</taxon>
        <taxon>Pseudocrenilabrinae</taxon>
        <taxon>Haplochromini</taxon>
        <taxon>Astatotilapia</taxon>
    </lineage>
</organism>
<dbReference type="InterPro" id="IPR016636">
    <property type="entry name" value="3-oxo-5-alpha-steroid_4-DH"/>
</dbReference>
<comment type="catalytic activity">
    <reaction evidence="16">
        <text>androst-4-ene-3,17-dione + NADPH + H(+) = 5alpha-androstan-3,17-dione + NADP(+)</text>
        <dbReference type="Rhea" id="RHEA:50816"/>
        <dbReference type="ChEBI" id="CHEBI:15378"/>
        <dbReference type="ChEBI" id="CHEBI:15994"/>
        <dbReference type="ChEBI" id="CHEBI:16422"/>
        <dbReference type="ChEBI" id="CHEBI:57783"/>
        <dbReference type="ChEBI" id="CHEBI:58349"/>
    </reaction>
    <physiologicalReaction direction="left-to-right" evidence="16">
        <dbReference type="Rhea" id="RHEA:50817"/>
    </physiologicalReaction>
</comment>
<dbReference type="PROSITE" id="PS50244">
    <property type="entry name" value="S5A_REDUCTASE"/>
    <property type="match status" value="1"/>
</dbReference>